<dbReference type="Proteomes" id="UP000625711">
    <property type="component" value="Unassembled WGS sequence"/>
</dbReference>
<evidence type="ECO:0000313" key="1">
    <source>
        <dbReference type="EMBL" id="KAF7286949.1"/>
    </source>
</evidence>
<dbReference type="EMBL" id="JAACXV010000018">
    <property type="protein sequence ID" value="KAF7286949.1"/>
    <property type="molecule type" value="Genomic_DNA"/>
</dbReference>
<reference evidence="1" key="1">
    <citation type="submission" date="2020-08" db="EMBL/GenBank/DDBJ databases">
        <title>Genome sequencing and assembly of the red palm weevil Rhynchophorus ferrugineus.</title>
        <authorList>
            <person name="Dias G.B."/>
            <person name="Bergman C.M."/>
            <person name="Manee M."/>
        </authorList>
    </citation>
    <scope>NUCLEOTIDE SEQUENCE</scope>
    <source>
        <strain evidence="1">AA-2017</strain>
        <tissue evidence="1">Whole larva</tissue>
    </source>
</reference>
<organism evidence="1 2">
    <name type="scientific">Rhynchophorus ferrugineus</name>
    <name type="common">Red palm weevil</name>
    <name type="synonym">Curculio ferrugineus</name>
    <dbReference type="NCBI Taxonomy" id="354439"/>
    <lineage>
        <taxon>Eukaryota</taxon>
        <taxon>Metazoa</taxon>
        <taxon>Ecdysozoa</taxon>
        <taxon>Arthropoda</taxon>
        <taxon>Hexapoda</taxon>
        <taxon>Insecta</taxon>
        <taxon>Pterygota</taxon>
        <taxon>Neoptera</taxon>
        <taxon>Endopterygota</taxon>
        <taxon>Coleoptera</taxon>
        <taxon>Polyphaga</taxon>
        <taxon>Cucujiformia</taxon>
        <taxon>Curculionidae</taxon>
        <taxon>Dryophthorinae</taxon>
        <taxon>Rhynchophorus</taxon>
    </lineage>
</organism>
<name>A0A834MP87_RHYFE</name>
<proteinExistence type="predicted"/>
<comment type="caution">
    <text evidence="1">The sequence shown here is derived from an EMBL/GenBank/DDBJ whole genome shotgun (WGS) entry which is preliminary data.</text>
</comment>
<dbReference type="AlphaFoldDB" id="A0A834MP87"/>
<keyword evidence="2" id="KW-1185">Reference proteome</keyword>
<gene>
    <name evidence="1" type="ORF">GWI33_003214</name>
</gene>
<accession>A0A834MP87</accession>
<sequence length="91" mass="10077">MVSNAFGFYFTRNVQYLIHYALIFAVPEADGKRGGGAGGEAEVENAAGRRRVLGGGTSAGYGRAIGQKRGAKPRKNRRKYFSVWKMYPFRI</sequence>
<evidence type="ECO:0000313" key="2">
    <source>
        <dbReference type="Proteomes" id="UP000625711"/>
    </source>
</evidence>
<protein>
    <submittedName>
        <fullName evidence="1">Uncharacterized protein</fullName>
    </submittedName>
</protein>